<evidence type="ECO:0000313" key="1">
    <source>
        <dbReference type="EMBL" id="VAW60999.1"/>
    </source>
</evidence>
<sequence>MTLWQQISAQISQHTQTPFSATEHTRVAGGSINQSYKVSDKVGDKTSHTQQHYFVKLNNASHGNMFEVEAQALQEIAASNTICVPQPICTGHTKDQSWLVMEFLALAHSAPSGASARQLAQQLCAMHKNTAAQFGWHTNNTIGSTPQTNQQHTHWVDFWREQRLQPQLRLAEQNGYGKALSTIGERLLSDFGVLFASHQPVAAMLHGDLWAGNAAALTNGTPIIFDPALYYGDRETDIAMTQLFGGFSPDFYTAYNQAWPLDDGFSVRKTLYNLYHILNHLNLFGEGYLSQAVCMSEQILAEI</sequence>
<dbReference type="SUPFAM" id="SSF56112">
    <property type="entry name" value="Protein kinase-like (PK-like)"/>
    <property type="match status" value="1"/>
</dbReference>
<dbReference type="Pfam" id="PF03881">
    <property type="entry name" value="Fructosamin_kin"/>
    <property type="match status" value="1"/>
</dbReference>
<protein>
    <submittedName>
        <fullName evidence="1">Ribulosamine/erythrulosamine 3-kinase potentially involved in protein deglycation</fullName>
    </submittedName>
</protein>
<keyword evidence="1" id="KW-0418">Kinase</keyword>
<dbReference type="AlphaFoldDB" id="A0A3B0XHA5"/>
<proteinExistence type="predicted"/>
<dbReference type="InterPro" id="IPR011009">
    <property type="entry name" value="Kinase-like_dom_sf"/>
</dbReference>
<gene>
    <name evidence="1" type="ORF">MNBD_GAMMA10-495</name>
</gene>
<reference evidence="1" key="1">
    <citation type="submission" date="2018-06" db="EMBL/GenBank/DDBJ databases">
        <authorList>
            <person name="Zhirakovskaya E."/>
        </authorList>
    </citation>
    <scope>NUCLEOTIDE SEQUENCE</scope>
</reference>
<dbReference type="Gene3D" id="3.30.200.20">
    <property type="entry name" value="Phosphorylase Kinase, domain 1"/>
    <property type="match status" value="1"/>
</dbReference>
<dbReference type="PANTHER" id="PTHR12149">
    <property type="entry name" value="FRUCTOSAMINE 3 KINASE-RELATED PROTEIN"/>
    <property type="match status" value="1"/>
</dbReference>
<dbReference type="Gene3D" id="3.90.1200.10">
    <property type="match status" value="1"/>
</dbReference>
<name>A0A3B0XHA5_9ZZZZ</name>
<dbReference type="InterPro" id="IPR016477">
    <property type="entry name" value="Fructo-/Ketosamine-3-kinase"/>
</dbReference>
<dbReference type="EMBL" id="UOFJ01000021">
    <property type="protein sequence ID" value="VAW60999.1"/>
    <property type="molecule type" value="Genomic_DNA"/>
</dbReference>
<keyword evidence="1" id="KW-0808">Transferase</keyword>
<dbReference type="PANTHER" id="PTHR12149:SF8">
    <property type="entry name" value="PROTEIN-RIBULOSAMINE 3-KINASE"/>
    <property type="match status" value="1"/>
</dbReference>
<accession>A0A3B0XHA5</accession>
<organism evidence="1">
    <name type="scientific">hydrothermal vent metagenome</name>
    <dbReference type="NCBI Taxonomy" id="652676"/>
    <lineage>
        <taxon>unclassified sequences</taxon>
        <taxon>metagenomes</taxon>
        <taxon>ecological metagenomes</taxon>
    </lineage>
</organism>
<dbReference type="GO" id="GO:0016301">
    <property type="term" value="F:kinase activity"/>
    <property type="evidence" value="ECO:0007669"/>
    <property type="project" value="UniProtKB-KW"/>
</dbReference>
<dbReference type="PIRSF" id="PIRSF006221">
    <property type="entry name" value="Ketosamine-3-kinase"/>
    <property type="match status" value="1"/>
</dbReference>